<sequence length="158" mass="17493">MGRRIDYYDDPNAPAANSLVPSVNVVVTNDAGGILLIRRTDNDNWSLPGGAMDLGESLSQAGIRETKEETGIDCEITGLVGIYTDPKHVLHYTSNDEVRQEFTVVLTGRPVGGRPTPSDESSEVRWVGHHELSAYTMHRSMRHRLERHLSSEVIPEIS</sequence>
<reference evidence="4 5" key="1">
    <citation type="submission" date="2019-06" db="EMBL/GenBank/DDBJ databases">
        <title>Sequencing the genomes of 1000 actinobacteria strains.</title>
        <authorList>
            <person name="Klenk H.-P."/>
        </authorList>
    </citation>
    <scope>NUCLEOTIDE SEQUENCE [LARGE SCALE GENOMIC DNA]</scope>
    <source>
        <strain evidence="4 5">DSM 102200</strain>
    </source>
</reference>
<accession>A0A543CKS4</accession>
<dbReference type="OrthoDB" id="9814308at2"/>
<dbReference type="Pfam" id="PF00293">
    <property type="entry name" value="NUDIX"/>
    <property type="match status" value="1"/>
</dbReference>
<dbReference type="AlphaFoldDB" id="A0A543CKS4"/>
<dbReference type="EMBL" id="VFOZ01000001">
    <property type="protein sequence ID" value="TQL97702.1"/>
    <property type="molecule type" value="Genomic_DNA"/>
</dbReference>
<evidence type="ECO:0000313" key="5">
    <source>
        <dbReference type="Proteomes" id="UP000316096"/>
    </source>
</evidence>
<comment type="caution">
    <text evidence="4">The sequence shown here is derived from an EMBL/GenBank/DDBJ whole genome shotgun (WGS) entry which is preliminary data.</text>
</comment>
<dbReference type="InterPro" id="IPR000086">
    <property type="entry name" value="NUDIX_hydrolase_dom"/>
</dbReference>
<keyword evidence="2" id="KW-0378">Hydrolase</keyword>
<evidence type="ECO:0000256" key="2">
    <source>
        <dbReference type="ARBA" id="ARBA00022801"/>
    </source>
</evidence>
<dbReference type="GO" id="GO:0016787">
    <property type="term" value="F:hydrolase activity"/>
    <property type="evidence" value="ECO:0007669"/>
    <property type="project" value="UniProtKB-KW"/>
</dbReference>
<dbReference type="InterPro" id="IPR020476">
    <property type="entry name" value="Nudix_hydrolase"/>
</dbReference>
<dbReference type="Gene3D" id="3.90.79.10">
    <property type="entry name" value="Nucleoside Triphosphate Pyrophosphohydrolase"/>
    <property type="match status" value="1"/>
</dbReference>
<proteinExistence type="predicted"/>
<protein>
    <submittedName>
        <fullName evidence="4">ADP-ribose pyrophosphatase YjhB (NUDIX family)</fullName>
    </submittedName>
</protein>
<evidence type="ECO:0000313" key="4">
    <source>
        <dbReference type="EMBL" id="TQL97702.1"/>
    </source>
</evidence>
<evidence type="ECO:0000259" key="3">
    <source>
        <dbReference type="PROSITE" id="PS51462"/>
    </source>
</evidence>
<keyword evidence="5" id="KW-1185">Reference proteome</keyword>
<evidence type="ECO:0000256" key="1">
    <source>
        <dbReference type="ARBA" id="ARBA00001946"/>
    </source>
</evidence>
<dbReference type="PANTHER" id="PTHR43046">
    <property type="entry name" value="GDP-MANNOSE MANNOSYL HYDROLASE"/>
    <property type="match status" value="1"/>
</dbReference>
<dbReference type="SUPFAM" id="SSF55811">
    <property type="entry name" value="Nudix"/>
    <property type="match status" value="1"/>
</dbReference>
<name>A0A543CKS4_9ACTN</name>
<dbReference type="PROSITE" id="PS51462">
    <property type="entry name" value="NUDIX"/>
    <property type="match status" value="1"/>
</dbReference>
<gene>
    <name evidence="4" type="ORF">FB559_3303</name>
</gene>
<dbReference type="PANTHER" id="PTHR43046:SF16">
    <property type="entry name" value="ADP-RIBOSE PYROPHOSPHATASE YJHB-RELATED"/>
    <property type="match status" value="1"/>
</dbReference>
<feature type="domain" description="Nudix hydrolase" evidence="3">
    <location>
        <begin position="18"/>
        <end position="149"/>
    </location>
</feature>
<organism evidence="4 5">
    <name type="scientific">Actinoallomurus bryophytorum</name>
    <dbReference type="NCBI Taxonomy" id="1490222"/>
    <lineage>
        <taxon>Bacteria</taxon>
        <taxon>Bacillati</taxon>
        <taxon>Actinomycetota</taxon>
        <taxon>Actinomycetes</taxon>
        <taxon>Streptosporangiales</taxon>
        <taxon>Thermomonosporaceae</taxon>
        <taxon>Actinoallomurus</taxon>
    </lineage>
</organism>
<comment type="cofactor">
    <cofactor evidence="1">
        <name>Mg(2+)</name>
        <dbReference type="ChEBI" id="CHEBI:18420"/>
    </cofactor>
</comment>
<dbReference type="RefSeq" id="WP_141956397.1">
    <property type="nucleotide sequence ID" value="NZ_VFOZ01000001.1"/>
</dbReference>
<dbReference type="Proteomes" id="UP000316096">
    <property type="component" value="Unassembled WGS sequence"/>
</dbReference>
<dbReference type="PRINTS" id="PR00502">
    <property type="entry name" value="NUDIXFAMILY"/>
</dbReference>
<dbReference type="InterPro" id="IPR015797">
    <property type="entry name" value="NUDIX_hydrolase-like_dom_sf"/>
</dbReference>